<organism evidence="2 3">
    <name type="scientific">Argiope bruennichi</name>
    <name type="common">Wasp spider</name>
    <name type="synonym">Aranea bruennichi</name>
    <dbReference type="NCBI Taxonomy" id="94029"/>
    <lineage>
        <taxon>Eukaryota</taxon>
        <taxon>Metazoa</taxon>
        <taxon>Ecdysozoa</taxon>
        <taxon>Arthropoda</taxon>
        <taxon>Chelicerata</taxon>
        <taxon>Arachnida</taxon>
        <taxon>Araneae</taxon>
        <taxon>Araneomorphae</taxon>
        <taxon>Entelegynae</taxon>
        <taxon>Araneoidea</taxon>
        <taxon>Araneidae</taxon>
        <taxon>Argiope</taxon>
    </lineage>
</organism>
<dbReference type="GO" id="GO:0071897">
    <property type="term" value="P:DNA biosynthetic process"/>
    <property type="evidence" value="ECO:0007669"/>
    <property type="project" value="UniProtKB-ARBA"/>
</dbReference>
<reference evidence="2" key="2">
    <citation type="submission" date="2020-06" db="EMBL/GenBank/DDBJ databases">
        <authorList>
            <person name="Sheffer M."/>
        </authorList>
    </citation>
    <scope>NUCLEOTIDE SEQUENCE</scope>
</reference>
<comment type="caution">
    <text evidence="2">The sequence shown here is derived from an EMBL/GenBank/DDBJ whole genome shotgun (WGS) entry which is preliminary data.</text>
</comment>
<protein>
    <submittedName>
        <fullName evidence="2">Protein P like protein</fullName>
    </submittedName>
</protein>
<dbReference type="InterPro" id="IPR000477">
    <property type="entry name" value="RT_dom"/>
</dbReference>
<dbReference type="InterPro" id="IPR043128">
    <property type="entry name" value="Rev_trsase/Diguanyl_cyclase"/>
</dbReference>
<evidence type="ECO:0000313" key="3">
    <source>
        <dbReference type="Proteomes" id="UP000807504"/>
    </source>
</evidence>
<dbReference type="InterPro" id="IPR008042">
    <property type="entry name" value="Retrotrans_Pao"/>
</dbReference>
<dbReference type="Gene3D" id="3.30.70.270">
    <property type="match status" value="1"/>
</dbReference>
<dbReference type="InterPro" id="IPR005312">
    <property type="entry name" value="DUF1759"/>
</dbReference>
<feature type="domain" description="Reverse transcriptase" evidence="1">
    <location>
        <begin position="662"/>
        <end position="874"/>
    </location>
</feature>
<dbReference type="Pfam" id="PF03564">
    <property type="entry name" value="DUF1759"/>
    <property type="match status" value="1"/>
</dbReference>
<dbReference type="GO" id="GO:0003676">
    <property type="term" value="F:nucleic acid binding"/>
    <property type="evidence" value="ECO:0007669"/>
    <property type="project" value="InterPro"/>
</dbReference>
<dbReference type="InterPro" id="IPR036875">
    <property type="entry name" value="Znf_CCHC_sf"/>
</dbReference>
<accession>A0A8T0EB12</accession>
<keyword evidence="3" id="KW-1185">Reference proteome</keyword>
<evidence type="ECO:0000313" key="2">
    <source>
        <dbReference type="EMBL" id="KAF8769850.1"/>
    </source>
</evidence>
<name>A0A8T0EB12_ARGBR</name>
<dbReference type="Gene3D" id="3.10.10.10">
    <property type="entry name" value="HIV Type 1 Reverse Transcriptase, subunit A, domain 1"/>
    <property type="match status" value="1"/>
</dbReference>
<proteinExistence type="predicted"/>
<dbReference type="SUPFAM" id="SSF56672">
    <property type="entry name" value="DNA/RNA polymerases"/>
    <property type="match status" value="1"/>
</dbReference>
<dbReference type="Pfam" id="PF05380">
    <property type="entry name" value="Peptidase_A17"/>
    <property type="match status" value="1"/>
</dbReference>
<dbReference type="SUPFAM" id="SSF57756">
    <property type="entry name" value="Retrovirus zinc finger-like domains"/>
    <property type="match status" value="1"/>
</dbReference>
<dbReference type="InterPro" id="IPR043502">
    <property type="entry name" value="DNA/RNA_pol_sf"/>
</dbReference>
<dbReference type="Proteomes" id="UP000807504">
    <property type="component" value="Unassembled WGS sequence"/>
</dbReference>
<dbReference type="Pfam" id="PF00078">
    <property type="entry name" value="RVT_1"/>
    <property type="match status" value="1"/>
</dbReference>
<reference evidence="2" key="1">
    <citation type="journal article" date="2020" name="bioRxiv">
        <title>Chromosome-level reference genome of the European wasp spider Argiope bruennichi: a resource for studies on range expansion and evolutionary adaptation.</title>
        <authorList>
            <person name="Sheffer M.M."/>
            <person name="Hoppe A."/>
            <person name="Krehenwinkel H."/>
            <person name="Uhl G."/>
            <person name="Kuss A.W."/>
            <person name="Jensen L."/>
            <person name="Jensen C."/>
            <person name="Gillespie R.G."/>
            <person name="Hoff K.J."/>
            <person name="Prost S."/>
        </authorList>
    </citation>
    <scope>NUCLEOTIDE SEQUENCE</scope>
</reference>
<dbReference type="Gene3D" id="4.10.60.10">
    <property type="entry name" value="Zinc finger, CCHC-type"/>
    <property type="match status" value="1"/>
</dbReference>
<dbReference type="PANTHER" id="PTHR47331">
    <property type="entry name" value="PHD-TYPE DOMAIN-CONTAINING PROTEIN"/>
    <property type="match status" value="1"/>
</dbReference>
<dbReference type="AlphaFoldDB" id="A0A8T0EB12"/>
<sequence length="1057" mass="120499">MSTPDETANKMAQLKRKRKTIRGNITRFSVEISNLKDDFSIEDVEYICNRLTTTLNEMKITDNEIHNLLSDEEYENDILQCESYNDNAEFAIFKAKKIIQNKLAPTAATNNFTDLAINNNNLAMNLNPCITTPAIQSYTVKLPTIKLEPFNGDVELWQSFWEQFQSSIDNNPNLSVIDKHVFLRGYLQDEPKRLVDGISIIADTYEATKKLLMDKYGDKNRIIQAHLDFLENLTPIQNPSPTSLNEVFIECNRRLQALRALGEDEEVEGALTTLKIRGEQSVQYDFKPSTAKLYVNSKNTTPVKKRSPFCAFCDTNGHWPQDCNVVTDINSRKQKLKNSNRCFLCTNRGHNVNNCPRKDKARCYKCKKRHHVSICKTVSENPNLTTIPVTSINNVDIITPKFTHLQTARVYVIGPTGKTKVTRCLLDGGSQSSFIHPNLIDFLQLEITGSEKLNLQAFESISTNTETRRKVKFILSSIWSNSKINIQAFESSNTYAFHPSTPQPVSSFAHSQKLKLADPSDSLNDLPIEILIGAYFYWTIVHTKSPIRLSATHVLIPTVFGWILSGNRSFTTKAYSSVSSVLNISSETLVRDVDDHVRRFWDLETIGIKTMQDKGMTIRNSEILSDFHNLFCKVDGSRVVKLPWKPENRCNRTIIDNQHVELADNSPCNESKLFYLPHHIVKKQKNGEKKWRIVFDTSSHTPGHPSLNDALEQGPNLLPEIFATLLRFRLHKFAITSDGRQAFLQLILDEEDRNCTRFLWFRTEKDANGKIHLLNEILTYRFSRLPFGLTSSPFLLSATLRELANMHSDSYPTAAKHLENNIFMDDFVMGVDTAEQATTLYQEMQDLMTQIGLPLAKWSTNSKNLQAIWELMDIIFKCNTQVLEINWNTKEDVFHTDINESVYQFAVPATKRLLLKIVSKLYDPLGLYAPAVVVGKILFQTTWLMGVQWDEILPPDIAASFNRWVSEISSLNKIHIPRWIGISATSHMSIHVFCDASEKAYGAALYICFTELNETKVRLVCSRKRLSPLKKVTLPRLELLAALLGARLLHIFARKLV</sequence>
<dbReference type="EMBL" id="JABXBU010002228">
    <property type="protein sequence ID" value="KAF8769850.1"/>
    <property type="molecule type" value="Genomic_DNA"/>
</dbReference>
<gene>
    <name evidence="2" type="ORF">HNY73_017450</name>
</gene>
<evidence type="ECO:0000259" key="1">
    <source>
        <dbReference type="PROSITE" id="PS50878"/>
    </source>
</evidence>
<dbReference type="GO" id="GO:0008270">
    <property type="term" value="F:zinc ion binding"/>
    <property type="evidence" value="ECO:0007669"/>
    <property type="project" value="InterPro"/>
</dbReference>
<dbReference type="PROSITE" id="PS50878">
    <property type="entry name" value="RT_POL"/>
    <property type="match status" value="1"/>
</dbReference>
<dbReference type="PANTHER" id="PTHR47331:SF1">
    <property type="entry name" value="GAG-LIKE PROTEIN"/>
    <property type="match status" value="1"/>
</dbReference>